<dbReference type="EMBL" id="LAZR01030050">
    <property type="protein sequence ID" value="KKL57774.1"/>
    <property type="molecule type" value="Genomic_DNA"/>
</dbReference>
<name>A0A0F9D888_9ZZZZ</name>
<dbReference type="AlphaFoldDB" id="A0A0F9D888"/>
<comment type="caution">
    <text evidence="1">The sequence shown here is derived from an EMBL/GenBank/DDBJ whole genome shotgun (WGS) entry which is preliminary data.</text>
</comment>
<gene>
    <name evidence="1" type="ORF">LCGC14_2232040</name>
</gene>
<proteinExistence type="predicted"/>
<accession>A0A0F9D888</accession>
<organism evidence="1">
    <name type="scientific">marine sediment metagenome</name>
    <dbReference type="NCBI Taxonomy" id="412755"/>
    <lineage>
        <taxon>unclassified sequences</taxon>
        <taxon>metagenomes</taxon>
        <taxon>ecological metagenomes</taxon>
    </lineage>
</organism>
<evidence type="ECO:0000313" key="1">
    <source>
        <dbReference type="EMBL" id="KKL57774.1"/>
    </source>
</evidence>
<protein>
    <submittedName>
        <fullName evidence="1">Uncharacterized protein</fullName>
    </submittedName>
</protein>
<sequence>MENSPGRAPVTVYSIEDGRPVAVPAYMLGPVMTKTLEDGRFMFVSRAEDAPEYKLGTVKCFLNPDSPMREIVEAVGLGAIKCLKVTLRSEHSKRMHGQHRHKQEWAAVQEYLEDRKEEKREARQDEQLEATLSIARGGQTAVAVPKGECDICGKTGLKRVGAHKRGAHREV</sequence>
<reference evidence="1" key="1">
    <citation type="journal article" date="2015" name="Nature">
        <title>Complex archaea that bridge the gap between prokaryotes and eukaryotes.</title>
        <authorList>
            <person name="Spang A."/>
            <person name="Saw J.H."/>
            <person name="Jorgensen S.L."/>
            <person name="Zaremba-Niedzwiedzka K."/>
            <person name="Martijn J."/>
            <person name="Lind A.E."/>
            <person name="van Eijk R."/>
            <person name="Schleper C."/>
            <person name="Guy L."/>
            <person name="Ettema T.J."/>
        </authorList>
    </citation>
    <scope>NUCLEOTIDE SEQUENCE</scope>
</reference>